<feature type="transmembrane region" description="Helical" evidence="19">
    <location>
        <begin position="189"/>
        <end position="205"/>
    </location>
</feature>
<comment type="function">
    <text evidence="17">Peptidoglycan polymerase that is essential for cell division.</text>
</comment>
<evidence type="ECO:0000256" key="5">
    <source>
        <dbReference type="ARBA" id="ARBA00022692"/>
    </source>
</evidence>
<feature type="transmembrane region" description="Helical" evidence="19">
    <location>
        <begin position="69"/>
        <end position="87"/>
    </location>
</feature>
<dbReference type="GO" id="GO:0009252">
    <property type="term" value="P:peptidoglycan biosynthetic process"/>
    <property type="evidence" value="ECO:0007669"/>
    <property type="project" value="UniProtKB-KW"/>
</dbReference>
<dbReference type="InterPro" id="IPR001182">
    <property type="entry name" value="FtsW/RodA"/>
</dbReference>
<feature type="transmembrane region" description="Helical" evidence="19">
    <location>
        <begin position="289"/>
        <end position="315"/>
    </location>
</feature>
<evidence type="ECO:0000256" key="14">
    <source>
        <dbReference type="ARBA" id="ARBA00041418"/>
    </source>
</evidence>
<proteinExistence type="inferred from homology"/>
<feature type="transmembrane region" description="Helical" evidence="19">
    <location>
        <begin position="210"/>
        <end position="227"/>
    </location>
</feature>
<evidence type="ECO:0000256" key="11">
    <source>
        <dbReference type="ARBA" id="ARBA00033270"/>
    </source>
</evidence>
<feature type="transmembrane region" description="Helical" evidence="19">
    <location>
        <begin position="366"/>
        <end position="386"/>
    </location>
</feature>
<name>A0A2X0U1F1_9ACTO</name>
<keyword evidence="7" id="KW-0573">Peptidoglycan synthesis</keyword>
<sequence>MTNKRGWHIPTVTLPRIRFGSGKERQHDPVMTYYLVVLPAVVLSVFGLVMGFSAQTVTSIAQGENPYSAYARPLAIIVVSLLIATVVQLVPQRWFVYLSPIMFVGALVFQSLVLSPLGRSEGGNANWVKIGPIMAQPSEFLKLALIVFLALMVSKSASKRSDLRAMAVAVGMPILVALGAVMLGRDMGTAMVVAVGALGAVWVAGLPKRWFGGLLMIAVPTMVLLVLSNPTRIRRILAILPGTSKGSDESAPEQIDHSLWALGSGGLTGLGPGASREKWNYLQAAHTDFIFAIVGEEFGLFGTLAVLVCLGLLVWGMIRVARESSDLFVVVVASGVASWIGIQTIINVLSVTGLGPVIGVPLPLVSYGGSSFLFTITAIAVVASFARARAGMRMIGRPDEASAGRDPRVAPRRRAAR</sequence>
<feature type="transmembrane region" description="Helical" evidence="19">
    <location>
        <begin position="94"/>
        <end position="113"/>
    </location>
</feature>
<gene>
    <name evidence="20" type="primary">ftsW_2</name>
    <name evidence="20" type="ORF">NCTC9935_01492</name>
</gene>
<feature type="transmembrane region" description="Helical" evidence="19">
    <location>
        <begin position="327"/>
        <end position="346"/>
    </location>
</feature>
<keyword evidence="21" id="KW-1185">Reference proteome</keyword>
<keyword evidence="3" id="KW-0328">Glycosyltransferase</keyword>
<dbReference type="GO" id="GO:0008360">
    <property type="term" value="P:regulation of cell shape"/>
    <property type="evidence" value="ECO:0007669"/>
    <property type="project" value="UniProtKB-KW"/>
</dbReference>
<keyword evidence="5 19" id="KW-0812">Transmembrane</keyword>
<dbReference type="PANTHER" id="PTHR30474">
    <property type="entry name" value="CELL CYCLE PROTEIN"/>
    <property type="match status" value="1"/>
</dbReference>
<evidence type="ECO:0000256" key="16">
    <source>
        <dbReference type="ARBA" id="ARBA00049902"/>
    </source>
</evidence>
<evidence type="ECO:0000256" key="19">
    <source>
        <dbReference type="SAM" id="Phobius"/>
    </source>
</evidence>
<evidence type="ECO:0000256" key="17">
    <source>
        <dbReference type="ARBA" id="ARBA00049966"/>
    </source>
</evidence>
<comment type="catalytic activity">
    <reaction evidence="16">
        <text>[GlcNAc-(1-&gt;4)-Mur2Ac(oyl-L-Ala-gamma-D-Glu-L-Lys-D-Ala-D-Ala)](n)-di-trans,octa-cis-undecaprenyl diphosphate + beta-D-GlcNAc-(1-&gt;4)-Mur2Ac(oyl-L-Ala-gamma-D-Glu-L-Lys-D-Ala-D-Ala)-di-trans,octa-cis-undecaprenyl diphosphate = [GlcNAc-(1-&gt;4)-Mur2Ac(oyl-L-Ala-gamma-D-Glu-L-Lys-D-Ala-D-Ala)](n+1)-di-trans,octa-cis-undecaprenyl diphosphate + di-trans,octa-cis-undecaprenyl diphosphate + H(+)</text>
        <dbReference type="Rhea" id="RHEA:23708"/>
        <dbReference type="Rhea" id="RHEA-COMP:9602"/>
        <dbReference type="Rhea" id="RHEA-COMP:9603"/>
        <dbReference type="ChEBI" id="CHEBI:15378"/>
        <dbReference type="ChEBI" id="CHEBI:58405"/>
        <dbReference type="ChEBI" id="CHEBI:60033"/>
        <dbReference type="ChEBI" id="CHEBI:78435"/>
        <dbReference type="EC" id="2.4.99.28"/>
    </reaction>
</comment>
<evidence type="ECO:0000256" key="13">
    <source>
        <dbReference type="ARBA" id="ARBA00041185"/>
    </source>
</evidence>
<feature type="transmembrane region" description="Helical" evidence="19">
    <location>
        <begin position="165"/>
        <end position="183"/>
    </location>
</feature>
<dbReference type="InterPro" id="IPR018365">
    <property type="entry name" value="Cell_cycle_FtsW-rel_CS"/>
</dbReference>
<keyword evidence="20" id="KW-0131">Cell cycle</keyword>
<feature type="transmembrane region" description="Helical" evidence="19">
    <location>
        <begin position="33"/>
        <end position="57"/>
    </location>
</feature>
<evidence type="ECO:0000256" key="15">
    <source>
        <dbReference type="ARBA" id="ARBA00044770"/>
    </source>
</evidence>
<organism evidence="20 21">
    <name type="scientific">Schaalia odontolytica</name>
    <dbReference type="NCBI Taxonomy" id="1660"/>
    <lineage>
        <taxon>Bacteria</taxon>
        <taxon>Bacillati</taxon>
        <taxon>Actinomycetota</taxon>
        <taxon>Actinomycetes</taxon>
        <taxon>Actinomycetales</taxon>
        <taxon>Actinomycetaceae</taxon>
        <taxon>Schaalia</taxon>
    </lineage>
</organism>
<protein>
    <recommendedName>
        <fullName evidence="13">Probable peptidoglycan glycosyltransferase FtsW</fullName>
        <ecNumber evidence="15">2.4.99.28</ecNumber>
    </recommendedName>
    <alternativeName>
        <fullName evidence="14">Cell division protein FtsW</fullName>
    </alternativeName>
    <alternativeName>
        <fullName evidence="11">Cell wall polymerase</fullName>
    </alternativeName>
    <alternativeName>
        <fullName evidence="10">Peptidoglycan polymerase</fullName>
    </alternativeName>
</protein>
<dbReference type="GO" id="GO:0032153">
    <property type="term" value="C:cell division site"/>
    <property type="evidence" value="ECO:0007669"/>
    <property type="project" value="TreeGrafter"/>
</dbReference>
<evidence type="ECO:0000256" key="1">
    <source>
        <dbReference type="ARBA" id="ARBA00004141"/>
    </source>
</evidence>
<dbReference type="EC" id="2.4.99.28" evidence="15"/>
<dbReference type="EMBL" id="UAPR01000005">
    <property type="protein sequence ID" value="SPT55973.1"/>
    <property type="molecule type" value="Genomic_DNA"/>
</dbReference>
<evidence type="ECO:0000256" key="4">
    <source>
        <dbReference type="ARBA" id="ARBA00022679"/>
    </source>
</evidence>
<dbReference type="GO" id="GO:0015648">
    <property type="term" value="F:lipid-linked peptidoglycan transporter activity"/>
    <property type="evidence" value="ECO:0007669"/>
    <property type="project" value="TreeGrafter"/>
</dbReference>
<dbReference type="GO" id="GO:0051301">
    <property type="term" value="P:cell division"/>
    <property type="evidence" value="ECO:0007669"/>
    <property type="project" value="UniProtKB-KW"/>
</dbReference>
<evidence type="ECO:0000256" key="2">
    <source>
        <dbReference type="ARBA" id="ARBA00004752"/>
    </source>
</evidence>
<dbReference type="Pfam" id="PF01098">
    <property type="entry name" value="FTSW_RODA_SPOVE"/>
    <property type="match status" value="1"/>
</dbReference>
<dbReference type="Proteomes" id="UP000250192">
    <property type="component" value="Unassembled WGS sequence"/>
</dbReference>
<dbReference type="PROSITE" id="PS00428">
    <property type="entry name" value="FTSW_RODA_SPOVE"/>
    <property type="match status" value="1"/>
</dbReference>
<feature type="region of interest" description="Disordered" evidence="18">
    <location>
        <begin position="398"/>
        <end position="417"/>
    </location>
</feature>
<comment type="pathway">
    <text evidence="2">Cell wall biogenesis; peptidoglycan biosynthesis.</text>
</comment>
<keyword evidence="8 19" id="KW-1133">Transmembrane helix</keyword>
<evidence type="ECO:0000256" key="7">
    <source>
        <dbReference type="ARBA" id="ARBA00022984"/>
    </source>
</evidence>
<comment type="subcellular location">
    <subcellularLocation>
        <location evidence="1">Membrane</location>
        <topology evidence="1">Multi-pass membrane protein</topology>
    </subcellularLocation>
</comment>
<keyword evidence="20" id="KW-0132">Cell division</keyword>
<dbReference type="PANTHER" id="PTHR30474:SF2">
    <property type="entry name" value="PEPTIDOGLYCAN GLYCOSYLTRANSFERASE FTSW-RELATED"/>
    <property type="match status" value="1"/>
</dbReference>
<keyword evidence="4" id="KW-0808">Transferase</keyword>
<feature type="transmembrane region" description="Helical" evidence="19">
    <location>
        <begin position="133"/>
        <end position="153"/>
    </location>
</feature>
<evidence type="ECO:0000256" key="12">
    <source>
        <dbReference type="ARBA" id="ARBA00038053"/>
    </source>
</evidence>
<evidence type="ECO:0000313" key="21">
    <source>
        <dbReference type="Proteomes" id="UP000250192"/>
    </source>
</evidence>
<keyword evidence="9 19" id="KW-0472">Membrane</keyword>
<dbReference type="STRING" id="1660.APY09_08955"/>
<accession>A0A2X0U1F1</accession>
<dbReference type="GO" id="GO:0008955">
    <property type="term" value="F:peptidoglycan glycosyltransferase activity"/>
    <property type="evidence" value="ECO:0007669"/>
    <property type="project" value="UniProtKB-EC"/>
</dbReference>
<evidence type="ECO:0000256" key="3">
    <source>
        <dbReference type="ARBA" id="ARBA00022676"/>
    </source>
</evidence>
<evidence type="ECO:0000256" key="9">
    <source>
        <dbReference type="ARBA" id="ARBA00023136"/>
    </source>
</evidence>
<comment type="similarity">
    <text evidence="12">Belongs to the SEDS family. FtsW subfamily.</text>
</comment>
<reference evidence="20 21" key="1">
    <citation type="submission" date="2018-06" db="EMBL/GenBank/DDBJ databases">
        <authorList>
            <consortium name="Pathogen Informatics"/>
            <person name="Doyle S."/>
        </authorList>
    </citation>
    <scope>NUCLEOTIDE SEQUENCE [LARGE SCALE GENOMIC DNA]</scope>
    <source>
        <strain evidence="20 21">NCTC9935</strain>
    </source>
</reference>
<evidence type="ECO:0000256" key="18">
    <source>
        <dbReference type="SAM" id="MobiDB-lite"/>
    </source>
</evidence>
<feature type="compositionally biased region" description="Basic and acidic residues" evidence="18">
    <location>
        <begin position="398"/>
        <end position="409"/>
    </location>
</feature>
<evidence type="ECO:0000256" key="10">
    <source>
        <dbReference type="ARBA" id="ARBA00032370"/>
    </source>
</evidence>
<evidence type="ECO:0000256" key="8">
    <source>
        <dbReference type="ARBA" id="ARBA00022989"/>
    </source>
</evidence>
<evidence type="ECO:0000313" key="20">
    <source>
        <dbReference type="EMBL" id="SPT55973.1"/>
    </source>
</evidence>
<evidence type="ECO:0000256" key="6">
    <source>
        <dbReference type="ARBA" id="ARBA00022960"/>
    </source>
</evidence>
<dbReference type="GO" id="GO:0005886">
    <property type="term" value="C:plasma membrane"/>
    <property type="evidence" value="ECO:0007669"/>
    <property type="project" value="TreeGrafter"/>
</dbReference>
<keyword evidence="6" id="KW-0133">Cell shape</keyword>
<dbReference type="AlphaFoldDB" id="A0A2X0U1F1"/>